<name>A0ACD3A399_9AGAR</name>
<proteinExistence type="predicted"/>
<gene>
    <name evidence="1" type="ORF">BDN72DRAFT_744234</name>
</gene>
<sequence length="122" mass="14067">DRKLGLRHLELSEAEWGIAQELYEQLKILKDATLYFSRGTPNLATVIPAIDTIDETFTNSIRDDDLNPAIRSALILAKRTLNKYYSLTDQSAAYRIAMILHPRHKLNYFKEAGWDNDWVDEA</sequence>
<reference evidence="1 2" key="1">
    <citation type="journal article" date="2019" name="Nat. Ecol. Evol.">
        <title>Megaphylogeny resolves global patterns of mushroom evolution.</title>
        <authorList>
            <person name="Varga T."/>
            <person name="Krizsan K."/>
            <person name="Foldi C."/>
            <person name="Dima B."/>
            <person name="Sanchez-Garcia M."/>
            <person name="Sanchez-Ramirez S."/>
            <person name="Szollosi G.J."/>
            <person name="Szarkandi J.G."/>
            <person name="Papp V."/>
            <person name="Albert L."/>
            <person name="Andreopoulos W."/>
            <person name="Angelini C."/>
            <person name="Antonin V."/>
            <person name="Barry K.W."/>
            <person name="Bougher N.L."/>
            <person name="Buchanan P."/>
            <person name="Buyck B."/>
            <person name="Bense V."/>
            <person name="Catcheside P."/>
            <person name="Chovatia M."/>
            <person name="Cooper J."/>
            <person name="Damon W."/>
            <person name="Desjardin D."/>
            <person name="Finy P."/>
            <person name="Geml J."/>
            <person name="Haridas S."/>
            <person name="Hughes K."/>
            <person name="Justo A."/>
            <person name="Karasinski D."/>
            <person name="Kautmanova I."/>
            <person name="Kiss B."/>
            <person name="Kocsube S."/>
            <person name="Kotiranta H."/>
            <person name="LaButti K.M."/>
            <person name="Lechner B.E."/>
            <person name="Liimatainen K."/>
            <person name="Lipzen A."/>
            <person name="Lukacs Z."/>
            <person name="Mihaltcheva S."/>
            <person name="Morgado L.N."/>
            <person name="Niskanen T."/>
            <person name="Noordeloos M.E."/>
            <person name="Ohm R.A."/>
            <person name="Ortiz-Santana B."/>
            <person name="Ovrebo C."/>
            <person name="Racz N."/>
            <person name="Riley R."/>
            <person name="Savchenko A."/>
            <person name="Shiryaev A."/>
            <person name="Soop K."/>
            <person name="Spirin V."/>
            <person name="Szebenyi C."/>
            <person name="Tomsovsky M."/>
            <person name="Tulloss R.E."/>
            <person name="Uehling J."/>
            <person name="Grigoriev I.V."/>
            <person name="Vagvolgyi C."/>
            <person name="Papp T."/>
            <person name="Martin F.M."/>
            <person name="Miettinen O."/>
            <person name="Hibbett D.S."/>
            <person name="Nagy L.G."/>
        </authorList>
    </citation>
    <scope>NUCLEOTIDE SEQUENCE [LARGE SCALE GENOMIC DNA]</scope>
    <source>
        <strain evidence="1 2">NL-1719</strain>
    </source>
</reference>
<dbReference type="EMBL" id="ML208877">
    <property type="protein sequence ID" value="TFK59864.1"/>
    <property type="molecule type" value="Genomic_DNA"/>
</dbReference>
<evidence type="ECO:0000313" key="1">
    <source>
        <dbReference type="EMBL" id="TFK59864.1"/>
    </source>
</evidence>
<protein>
    <submittedName>
        <fullName evidence="1">Uncharacterized protein</fullName>
    </submittedName>
</protein>
<feature type="non-terminal residue" evidence="1">
    <location>
        <position position="122"/>
    </location>
</feature>
<dbReference type="Proteomes" id="UP000308600">
    <property type="component" value="Unassembled WGS sequence"/>
</dbReference>
<evidence type="ECO:0000313" key="2">
    <source>
        <dbReference type="Proteomes" id="UP000308600"/>
    </source>
</evidence>
<organism evidence="1 2">
    <name type="scientific">Pluteus cervinus</name>
    <dbReference type="NCBI Taxonomy" id="181527"/>
    <lineage>
        <taxon>Eukaryota</taxon>
        <taxon>Fungi</taxon>
        <taxon>Dikarya</taxon>
        <taxon>Basidiomycota</taxon>
        <taxon>Agaricomycotina</taxon>
        <taxon>Agaricomycetes</taxon>
        <taxon>Agaricomycetidae</taxon>
        <taxon>Agaricales</taxon>
        <taxon>Pluteineae</taxon>
        <taxon>Pluteaceae</taxon>
        <taxon>Pluteus</taxon>
    </lineage>
</organism>
<feature type="non-terminal residue" evidence="1">
    <location>
        <position position="1"/>
    </location>
</feature>
<keyword evidence="2" id="KW-1185">Reference proteome</keyword>
<accession>A0ACD3A399</accession>